<protein>
    <submittedName>
        <fullName evidence="4">ADP-ribosylglycohydrolase</fullName>
    </submittedName>
</protein>
<gene>
    <name evidence="4" type="ORF">CLOSTHATH_05523</name>
</gene>
<feature type="binding site" evidence="3">
    <location>
        <position position="64"/>
    </location>
    <ligand>
        <name>Mg(2+)</name>
        <dbReference type="ChEBI" id="CHEBI:18420"/>
        <label>1</label>
    </ligand>
</feature>
<feature type="binding site" evidence="3">
    <location>
        <position position="285"/>
    </location>
    <ligand>
        <name>Mg(2+)</name>
        <dbReference type="ChEBI" id="CHEBI:18420"/>
        <label>1</label>
    </ligand>
</feature>
<sequence length="331" mass="35692">MTDKVIEDRLTAVLEAFVTGDAMGMATEFMTRKEIIRKFGGWVTSLIDTRYSKLHKDLPTGSITDDSEENLILLEEYKKAGEVTVEATVEGLLRWINESNAMEKKYIGPSAAKALTDIKGGVSPYESGREGTTCGGIMRTPCVFLFSPGQDEDQLAVHIWRCLVPTHNTSEAMEAAGAYGFALRAAFLGESFEEIIDAAMRGGERLLEFVEEIRSSPSSSARIKEVVTKSREMDECQLMDWLHEVLGNGLSSSDVCGAVFGAFAMAGGDVFKAICMGASMGGDTDTIAALAGALSTAFVGSHNIPGDILETIKHVNHLDLAGLAGRGWEKM</sequence>
<keyword evidence="3" id="KW-0460">Magnesium</keyword>
<evidence type="ECO:0000256" key="1">
    <source>
        <dbReference type="ARBA" id="ARBA00010702"/>
    </source>
</evidence>
<dbReference type="AlphaFoldDB" id="D3APH1"/>
<dbReference type="InterPro" id="IPR050792">
    <property type="entry name" value="ADP-ribosylglycohydrolase"/>
</dbReference>
<comment type="similarity">
    <text evidence="1">Belongs to the ADP-ribosylglycohydrolase family.</text>
</comment>
<dbReference type="HOGENOM" id="CLU_024566_3_0_9"/>
<comment type="cofactor">
    <cofactor evidence="3">
        <name>Mg(2+)</name>
        <dbReference type="ChEBI" id="CHEBI:18420"/>
    </cofactor>
    <text evidence="3">Binds 2 magnesium ions per subunit.</text>
</comment>
<feature type="binding site" evidence="3">
    <location>
        <position position="66"/>
    </location>
    <ligand>
        <name>Mg(2+)</name>
        <dbReference type="ChEBI" id="CHEBI:18420"/>
        <label>1</label>
    </ligand>
</feature>
<name>D3APH1_9FIRM</name>
<proteinExistence type="inferred from homology"/>
<feature type="binding site" evidence="3">
    <location>
        <position position="283"/>
    </location>
    <ligand>
        <name>Mg(2+)</name>
        <dbReference type="ChEBI" id="CHEBI:18420"/>
        <label>1</label>
    </ligand>
</feature>
<keyword evidence="2 4" id="KW-0378">Hydrolase</keyword>
<evidence type="ECO:0000256" key="2">
    <source>
        <dbReference type="ARBA" id="ARBA00022801"/>
    </source>
</evidence>
<evidence type="ECO:0000313" key="4">
    <source>
        <dbReference type="EMBL" id="EFC96285.1"/>
    </source>
</evidence>
<dbReference type="Pfam" id="PF03747">
    <property type="entry name" value="ADP_ribosyl_GH"/>
    <property type="match status" value="1"/>
</dbReference>
<dbReference type="InterPro" id="IPR005502">
    <property type="entry name" value="Ribosyl_crysJ1"/>
</dbReference>
<organism evidence="4 5">
    <name type="scientific">Hungatella hathewayi DSM 13479</name>
    <dbReference type="NCBI Taxonomy" id="566550"/>
    <lineage>
        <taxon>Bacteria</taxon>
        <taxon>Bacillati</taxon>
        <taxon>Bacillota</taxon>
        <taxon>Clostridia</taxon>
        <taxon>Lachnospirales</taxon>
        <taxon>Lachnospiraceae</taxon>
        <taxon>Hungatella</taxon>
    </lineage>
</organism>
<evidence type="ECO:0000256" key="3">
    <source>
        <dbReference type="PIRSR" id="PIRSR605502-1"/>
    </source>
</evidence>
<dbReference type="EMBL" id="ACIO01000582">
    <property type="protein sequence ID" value="EFC96285.1"/>
    <property type="molecule type" value="Genomic_DNA"/>
</dbReference>
<dbReference type="Gene3D" id="1.10.4080.10">
    <property type="entry name" value="ADP-ribosylation/Crystallin J1"/>
    <property type="match status" value="1"/>
</dbReference>
<dbReference type="PANTHER" id="PTHR16222">
    <property type="entry name" value="ADP-RIBOSYLGLYCOHYDROLASE"/>
    <property type="match status" value="1"/>
</dbReference>
<dbReference type="RefSeq" id="WP_006775945.1">
    <property type="nucleotide sequence ID" value="NZ_GG667757.1"/>
</dbReference>
<feature type="binding site" evidence="3">
    <location>
        <position position="286"/>
    </location>
    <ligand>
        <name>Mg(2+)</name>
        <dbReference type="ChEBI" id="CHEBI:18420"/>
        <label>1</label>
    </ligand>
</feature>
<feature type="binding site" evidence="3">
    <location>
        <position position="65"/>
    </location>
    <ligand>
        <name>Mg(2+)</name>
        <dbReference type="ChEBI" id="CHEBI:18420"/>
        <label>1</label>
    </ligand>
</feature>
<comment type="caution">
    <text evidence="4">The sequence shown here is derived from an EMBL/GenBank/DDBJ whole genome shotgun (WGS) entry which is preliminary data.</text>
</comment>
<reference evidence="4 5" key="1">
    <citation type="submission" date="2010-01" db="EMBL/GenBank/DDBJ databases">
        <authorList>
            <person name="Weinstock G."/>
            <person name="Sodergren E."/>
            <person name="Clifton S."/>
            <person name="Fulton L."/>
            <person name="Fulton B."/>
            <person name="Courtney L."/>
            <person name="Fronick C."/>
            <person name="Harrison M."/>
            <person name="Strong C."/>
            <person name="Farmer C."/>
            <person name="Delahaunty K."/>
            <person name="Markovic C."/>
            <person name="Hall O."/>
            <person name="Minx P."/>
            <person name="Tomlinson C."/>
            <person name="Mitreva M."/>
            <person name="Nelson J."/>
            <person name="Hou S."/>
            <person name="Wollam A."/>
            <person name="Pepin K.H."/>
            <person name="Johnson M."/>
            <person name="Bhonagiri V."/>
            <person name="Nash W.E."/>
            <person name="Warren W."/>
            <person name="Chinwalla A."/>
            <person name="Mardis E.R."/>
            <person name="Wilson R.K."/>
        </authorList>
    </citation>
    <scope>NUCLEOTIDE SEQUENCE [LARGE SCALE GENOMIC DNA]</scope>
    <source>
        <strain evidence="4 5">DSM 13479</strain>
    </source>
</reference>
<dbReference type="GeneID" id="93150171"/>
<keyword evidence="3" id="KW-0479">Metal-binding</keyword>
<accession>D3APH1</accession>
<evidence type="ECO:0000313" key="5">
    <source>
        <dbReference type="Proteomes" id="UP000004968"/>
    </source>
</evidence>
<dbReference type="InterPro" id="IPR036705">
    <property type="entry name" value="Ribosyl_crysJ1_sf"/>
</dbReference>
<dbReference type="GO" id="GO:0016787">
    <property type="term" value="F:hydrolase activity"/>
    <property type="evidence" value="ECO:0007669"/>
    <property type="project" value="UniProtKB-KW"/>
</dbReference>
<dbReference type="PANTHER" id="PTHR16222:SF24">
    <property type="entry name" value="ADP-RIBOSYLHYDROLASE ARH3"/>
    <property type="match status" value="1"/>
</dbReference>
<dbReference type="SUPFAM" id="SSF101478">
    <property type="entry name" value="ADP-ribosylglycohydrolase"/>
    <property type="match status" value="1"/>
</dbReference>
<dbReference type="Proteomes" id="UP000004968">
    <property type="component" value="Unassembled WGS sequence"/>
</dbReference>
<dbReference type="GO" id="GO:0046872">
    <property type="term" value="F:metal ion binding"/>
    <property type="evidence" value="ECO:0007669"/>
    <property type="project" value="UniProtKB-KW"/>
</dbReference>